<dbReference type="Pfam" id="PF02556">
    <property type="entry name" value="SecB"/>
    <property type="match status" value="1"/>
</dbReference>
<dbReference type="GO" id="GO:0015031">
    <property type="term" value="P:protein transport"/>
    <property type="evidence" value="ECO:0007669"/>
    <property type="project" value="InterPro"/>
</dbReference>
<comment type="caution">
    <text evidence="2">The sequence shown here is derived from an EMBL/GenBank/DDBJ whole genome shotgun (WGS) entry which is preliminary data.</text>
</comment>
<dbReference type="Proteomes" id="UP000886822">
    <property type="component" value="Unassembled WGS sequence"/>
</dbReference>
<gene>
    <name evidence="2" type="ORF">H9875_07915</name>
</gene>
<reference evidence="2" key="1">
    <citation type="journal article" date="2021" name="PeerJ">
        <title>Extensive microbial diversity within the chicken gut microbiome revealed by metagenomics and culture.</title>
        <authorList>
            <person name="Gilroy R."/>
            <person name="Ravi A."/>
            <person name="Getino M."/>
            <person name="Pursley I."/>
            <person name="Horton D.L."/>
            <person name="Alikhan N.F."/>
            <person name="Baker D."/>
            <person name="Gharbi K."/>
            <person name="Hall N."/>
            <person name="Watson M."/>
            <person name="Adriaenssens E.M."/>
            <person name="Foster-Nyarko E."/>
            <person name="Jarju S."/>
            <person name="Secka A."/>
            <person name="Antonio M."/>
            <person name="Oren A."/>
            <person name="Chaudhuri R.R."/>
            <person name="La Ragione R."/>
            <person name="Hildebrand F."/>
            <person name="Pallen M.J."/>
        </authorList>
    </citation>
    <scope>NUCLEOTIDE SEQUENCE</scope>
    <source>
        <strain evidence="2">CHK173-259</strain>
    </source>
</reference>
<dbReference type="InterPro" id="IPR035958">
    <property type="entry name" value="SecB-like_sf"/>
</dbReference>
<dbReference type="SUPFAM" id="SSF54611">
    <property type="entry name" value="SecB-like"/>
    <property type="match status" value="1"/>
</dbReference>
<dbReference type="AlphaFoldDB" id="A0A9D1QTH6"/>
<dbReference type="GO" id="GO:0051262">
    <property type="term" value="P:protein tetramerization"/>
    <property type="evidence" value="ECO:0007669"/>
    <property type="project" value="InterPro"/>
</dbReference>
<proteinExistence type="inferred from homology"/>
<comment type="similarity">
    <text evidence="1">Belongs to the SecB family.</text>
</comment>
<organism evidence="2 3">
    <name type="scientific">Candidatus Levilactobacillus faecigallinarum</name>
    <dbReference type="NCBI Taxonomy" id="2838638"/>
    <lineage>
        <taxon>Bacteria</taxon>
        <taxon>Bacillati</taxon>
        <taxon>Bacillota</taxon>
        <taxon>Bacilli</taxon>
        <taxon>Lactobacillales</taxon>
        <taxon>Lactobacillaceae</taxon>
        <taxon>Levilactobacillus</taxon>
    </lineage>
</organism>
<accession>A0A9D1QTH6</accession>
<name>A0A9D1QTH6_9LACO</name>
<dbReference type="EMBL" id="DXGJ01000062">
    <property type="protein sequence ID" value="HIW72534.1"/>
    <property type="molecule type" value="Genomic_DNA"/>
</dbReference>
<protein>
    <submittedName>
        <fullName evidence="2">Protein-export chaperone SecB</fullName>
    </submittedName>
</protein>
<evidence type="ECO:0000313" key="2">
    <source>
        <dbReference type="EMBL" id="HIW72534.1"/>
    </source>
</evidence>
<dbReference type="GO" id="GO:0051082">
    <property type="term" value="F:unfolded protein binding"/>
    <property type="evidence" value="ECO:0007669"/>
    <property type="project" value="InterPro"/>
</dbReference>
<sequence>MAVTVLEFKGYLVKEQSYKKNEDFKKTDQGVELNPQIDLNIENNIKGDSILVTLGVKVGSLTDDPFEVIVRVCGRFVYHIEKDTNKIGVDTLIRSNAVAILYPYVRSIVSGLTNTSNEYPACILPTIDVAQVLKEQPGTSEIAD</sequence>
<dbReference type="InterPro" id="IPR003708">
    <property type="entry name" value="SecB"/>
</dbReference>
<evidence type="ECO:0000313" key="3">
    <source>
        <dbReference type="Proteomes" id="UP000886822"/>
    </source>
</evidence>
<dbReference type="Gene3D" id="3.10.420.10">
    <property type="entry name" value="SecB-like"/>
    <property type="match status" value="1"/>
</dbReference>
<evidence type="ECO:0000256" key="1">
    <source>
        <dbReference type="ARBA" id="ARBA00009990"/>
    </source>
</evidence>
<reference evidence="2" key="2">
    <citation type="submission" date="2021-04" db="EMBL/GenBank/DDBJ databases">
        <authorList>
            <person name="Gilroy R."/>
        </authorList>
    </citation>
    <scope>NUCLEOTIDE SEQUENCE</scope>
    <source>
        <strain evidence="2">CHK173-259</strain>
    </source>
</reference>